<dbReference type="PIRSF" id="PIRSF006630">
    <property type="entry name" value="NADS_GAT"/>
    <property type="match status" value="1"/>
</dbReference>
<dbReference type="GO" id="GO:0005737">
    <property type="term" value="C:cytoplasm"/>
    <property type="evidence" value="ECO:0007669"/>
    <property type="project" value="InterPro"/>
</dbReference>
<evidence type="ECO:0000256" key="7">
    <source>
        <dbReference type="HAMAP-Rule" id="MF_02090"/>
    </source>
</evidence>
<dbReference type="Gene3D" id="3.40.50.620">
    <property type="entry name" value="HUPs"/>
    <property type="match status" value="1"/>
</dbReference>
<evidence type="ECO:0000256" key="4">
    <source>
        <dbReference type="ARBA" id="ARBA00022741"/>
    </source>
</evidence>
<evidence type="ECO:0000313" key="11">
    <source>
        <dbReference type="EMBL" id="RAQ28239.1"/>
    </source>
</evidence>
<dbReference type="GO" id="GO:0005524">
    <property type="term" value="F:ATP binding"/>
    <property type="evidence" value="ECO:0007669"/>
    <property type="project" value="UniProtKB-UniRule"/>
</dbReference>
<organism evidence="11 12">
    <name type="scientific">Hydrogeniiclostridium mannosilyticum</name>
    <dbReference type="NCBI Taxonomy" id="2764322"/>
    <lineage>
        <taxon>Bacteria</taxon>
        <taxon>Bacillati</taxon>
        <taxon>Bacillota</taxon>
        <taxon>Clostridia</taxon>
        <taxon>Eubacteriales</taxon>
        <taxon>Acutalibacteraceae</taxon>
        <taxon>Hydrogeniiclostridium</taxon>
    </lineage>
</organism>
<feature type="active site" description="Nucleophile; for glutaminase activity" evidence="7">
    <location>
        <position position="172"/>
    </location>
</feature>
<feature type="binding site" evidence="7">
    <location>
        <begin position="476"/>
        <end position="479"/>
    </location>
    <ligand>
        <name>deamido-NAD(+)</name>
        <dbReference type="ChEBI" id="CHEBI:58437"/>
        <note>ligand shared between two neighboring subunits</note>
    </ligand>
</feature>
<dbReference type="InterPro" id="IPR036526">
    <property type="entry name" value="C-N_Hydrolase_sf"/>
</dbReference>
<feature type="binding site" evidence="7">
    <location>
        <position position="471"/>
    </location>
    <ligand>
        <name>deamido-NAD(+)</name>
        <dbReference type="ChEBI" id="CHEBI:58437"/>
        <note>ligand shared between two neighboring subunits</note>
    </ligand>
</feature>
<reference evidence="11 12" key="1">
    <citation type="submission" date="2018-06" db="EMBL/GenBank/DDBJ databases">
        <title>Noncontiguous genome sequence of Ruminococcaceae bacterium ASD2818.</title>
        <authorList>
            <person name="Chaplin A.V."/>
            <person name="Sokolova S.R."/>
            <person name="Kochetkova T.O."/>
            <person name="Goltsov A.Y."/>
            <person name="Trofimov D.Y."/>
            <person name="Efimov B.A."/>
        </authorList>
    </citation>
    <scope>NUCLEOTIDE SEQUENCE [LARGE SCALE GENOMIC DNA]</scope>
    <source>
        <strain evidence="11 12">ASD2818</strain>
    </source>
</reference>
<evidence type="ECO:0000256" key="3">
    <source>
        <dbReference type="ARBA" id="ARBA00022598"/>
    </source>
</evidence>
<dbReference type="InterPro" id="IPR003010">
    <property type="entry name" value="C-N_Hydrolase"/>
</dbReference>
<keyword evidence="12" id="KW-1185">Reference proteome</keyword>
<feature type="binding site" evidence="7">
    <location>
        <position position="199"/>
    </location>
    <ligand>
        <name>L-glutamine</name>
        <dbReference type="ChEBI" id="CHEBI:58359"/>
    </ligand>
</feature>
<keyword evidence="3 7" id="KW-0436">Ligase</keyword>
<dbReference type="InterPro" id="IPR041856">
    <property type="entry name" value="NAD+_synth_C"/>
</dbReference>
<evidence type="ECO:0000259" key="10">
    <source>
        <dbReference type="PROSITE" id="PS50263"/>
    </source>
</evidence>
<evidence type="ECO:0000313" key="12">
    <source>
        <dbReference type="Proteomes" id="UP000249377"/>
    </source>
</evidence>
<dbReference type="NCBIfam" id="NF002730">
    <property type="entry name" value="PRK02628.1"/>
    <property type="match status" value="1"/>
</dbReference>
<dbReference type="UniPathway" id="UPA00253">
    <property type="reaction ID" value="UER00334"/>
</dbReference>
<dbReference type="InterPro" id="IPR014445">
    <property type="entry name" value="Gln-dep_NAD_synthase"/>
</dbReference>
<keyword evidence="6 7" id="KW-0520">NAD</keyword>
<dbReference type="AlphaFoldDB" id="A0A328UGS0"/>
<dbReference type="Pfam" id="PF02540">
    <property type="entry name" value="NAD_synthase"/>
    <property type="match status" value="1"/>
</dbReference>
<dbReference type="Pfam" id="PF00795">
    <property type="entry name" value="CN_hydrolase"/>
    <property type="match status" value="1"/>
</dbReference>
<dbReference type="FunFam" id="1.10.10.1140:FF:000001">
    <property type="entry name" value="Glutamine-dependent NAD(+) synthetase"/>
    <property type="match status" value="1"/>
</dbReference>
<dbReference type="CDD" id="cd07570">
    <property type="entry name" value="GAT_Gln-NAD-synth"/>
    <property type="match status" value="1"/>
</dbReference>
<feature type="binding site" evidence="7">
    <location>
        <position position="205"/>
    </location>
    <ligand>
        <name>L-glutamine</name>
        <dbReference type="ChEBI" id="CHEBI:58359"/>
    </ligand>
</feature>
<sequence>MAYHNDGFVRVGAATPRIKVADCEANRESVRRLMEEAAGAGVQAMVFPELCLTGYTCGDLFQSGTLLAGAEQALRRLLQETEGLNLVAAVGLPVAVGGELYNCAAVLCRGRLLGLAAKSNIPNYGEFYEARHFSAAPGYLEVCFAGQRAPLGNSLLFRCEEMPELVLGVEICEDLWVPCPPDVRLTAGGATLMLNLSASDEIAGKAEYRRGLVQGQSARTLCAYAYADAGEGESSTDLVFAGHNVIAENGALLAESQPFGTGLITADADLERMLAERRRTTTWRNARAPEPFGPTHEVVFSMPVERLELRRKIEPLAFVPRDAQHLEARCETILNLQAAGLRTRLAHTGAKNAVVGVSGGLDSTLALLVTARAFDALGLSRAGILAVSMPGFGTTMRTKSNAQRLAGLLDAQFRETPIGASVLQHFRDIGQDPENHDVTYENAQARERTQVLMDLANQNGGLVIGTGDLSELALGWATYNGDHMSMYAVNASIPKTLVRHLVAHAARRARQDGAAGGEELGAVLEDILNTPVSPELLPPEEGEIAQRTEDIVGPYELHDFFLYYVLRFGFGPGKIYRMACRAFAGAYSGETVRHWLNIFFRRFFAQQFKRSCLPDGPKVGSVTLSPRGDWRMPSDASAALWLAELETL</sequence>
<dbReference type="SUPFAM" id="SSF52402">
    <property type="entry name" value="Adenine nucleotide alpha hydrolases-like"/>
    <property type="match status" value="1"/>
</dbReference>
<comment type="similarity">
    <text evidence="9">Belongs to the NAD synthetase family.</text>
</comment>
<comment type="similarity">
    <text evidence="2 7 8">In the C-terminal section; belongs to the NAD synthetase family.</text>
</comment>
<evidence type="ECO:0000256" key="1">
    <source>
        <dbReference type="ARBA" id="ARBA00005188"/>
    </source>
</evidence>
<accession>A0A328UGS0</accession>
<dbReference type="HAMAP" id="MF_02090">
    <property type="entry name" value="NadE_glutamine_dep"/>
    <property type="match status" value="1"/>
</dbReference>
<dbReference type="CDD" id="cd00553">
    <property type="entry name" value="NAD_synthase"/>
    <property type="match status" value="1"/>
</dbReference>
<evidence type="ECO:0000256" key="5">
    <source>
        <dbReference type="ARBA" id="ARBA00022840"/>
    </source>
</evidence>
<dbReference type="GO" id="GO:0004359">
    <property type="term" value="F:glutaminase activity"/>
    <property type="evidence" value="ECO:0007669"/>
    <property type="project" value="InterPro"/>
</dbReference>
<comment type="catalytic activity">
    <reaction evidence="7 8">
        <text>deamido-NAD(+) + L-glutamine + ATP + H2O = L-glutamate + AMP + diphosphate + NAD(+) + H(+)</text>
        <dbReference type="Rhea" id="RHEA:24384"/>
        <dbReference type="ChEBI" id="CHEBI:15377"/>
        <dbReference type="ChEBI" id="CHEBI:15378"/>
        <dbReference type="ChEBI" id="CHEBI:29985"/>
        <dbReference type="ChEBI" id="CHEBI:30616"/>
        <dbReference type="ChEBI" id="CHEBI:33019"/>
        <dbReference type="ChEBI" id="CHEBI:57540"/>
        <dbReference type="ChEBI" id="CHEBI:58359"/>
        <dbReference type="ChEBI" id="CHEBI:58437"/>
        <dbReference type="ChEBI" id="CHEBI:456215"/>
        <dbReference type="EC" id="6.3.5.1"/>
    </reaction>
</comment>
<dbReference type="InterPro" id="IPR003694">
    <property type="entry name" value="NAD_synthase"/>
</dbReference>
<feature type="active site" description="Proton acceptor; for glutaminase activity" evidence="7">
    <location>
        <position position="49"/>
    </location>
</feature>
<evidence type="ECO:0000256" key="8">
    <source>
        <dbReference type="PIRNR" id="PIRNR006630"/>
    </source>
</evidence>
<feature type="binding site" evidence="7">
    <location>
        <position position="609"/>
    </location>
    <ligand>
        <name>deamido-NAD(+)</name>
        <dbReference type="ChEBI" id="CHEBI:58437"/>
        <note>ligand shared between two neighboring subunits</note>
    </ligand>
</feature>
<dbReference type="PANTHER" id="PTHR23090:SF9">
    <property type="entry name" value="GLUTAMINE-DEPENDENT NAD(+) SYNTHETASE"/>
    <property type="match status" value="1"/>
</dbReference>
<feature type="binding site" evidence="7">
    <location>
        <position position="124"/>
    </location>
    <ligand>
        <name>L-glutamine</name>
        <dbReference type="ChEBI" id="CHEBI:58359"/>
    </ligand>
</feature>
<dbReference type="GO" id="GO:0003952">
    <property type="term" value="F:NAD+ synthase (glutamine-hydrolyzing) activity"/>
    <property type="evidence" value="ECO:0007669"/>
    <property type="project" value="UniProtKB-UniRule"/>
</dbReference>
<proteinExistence type="inferred from homology"/>
<dbReference type="SUPFAM" id="SSF56317">
    <property type="entry name" value="Carbon-nitrogen hydrolase"/>
    <property type="match status" value="1"/>
</dbReference>
<keyword evidence="4 7" id="KW-0547">Nucleotide-binding</keyword>
<feature type="binding site" evidence="7">
    <location>
        <position position="442"/>
    </location>
    <ligand>
        <name>deamido-NAD(+)</name>
        <dbReference type="ChEBI" id="CHEBI:58437"/>
        <note>ligand shared between two neighboring subunits</note>
    </ligand>
</feature>
<dbReference type="EMBL" id="QLYR01000006">
    <property type="protein sequence ID" value="RAQ28239.1"/>
    <property type="molecule type" value="Genomic_DNA"/>
</dbReference>
<dbReference type="RefSeq" id="WP_112332951.1">
    <property type="nucleotide sequence ID" value="NZ_JADPHD010000008.1"/>
</dbReference>
<dbReference type="EC" id="6.3.5.1" evidence="7 8"/>
<dbReference type="NCBIfam" id="TIGR00552">
    <property type="entry name" value="nadE"/>
    <property type="match status" value="1"/>
</dbReference>
<evidence type="ECO:0000256" key="2">
    <source>
        <dbReference type="ARBA" id="ARBA00007145"/>
    </source>
</evidence>
<dbReference type="GO" id="GO:0008795">
    <property type="term" value="F:NAD+ synthase activity"/>
    <property type="evidence" value="ECO:0007669"/>
    <property type="project" value="UniProtKB-UniRule"/>
</dbReference>
<dbReference type="InterPro" id="IPR014729">
    <property type="entry name" value="Rossmann-like_a/b/a_fold"/>
</dbReference>
<name>A0A328UGS0_9FIRM</name>
<keyword evidence="5 7" id="KW-0067">ATP-binding</keyword>
<dbReference type="Gene3D" id="3.60.110.10">
    <property type="entry name" value="Carbon-nitrogen hydrolase"/>
    <property type="match status" value="1"/>
</dbReference>
<comment type="pathway">
    <text evidence="1 7 8">Cofactor biosynthesis; NAD(+) biosynthesis; NAD(+) from deamido-NAD(+) (L-Gln route): step 1/1.</text>
</comment>
<feature type="binding site" evidence="7">
    <location>
        <position position="466"/>
    </location>
    <ligand>
        <name>ATP</name>
        <dbReference type="ChEBI" id="CHEBI:30616"/>
    </ligand>
</feature>
<gene>
    <name evidence="7" type="primary">nadE</name>
    <name evidence="11" type="ORF">DPQ25_09535</name>
</gene>
<dbReference type="GO" id="GO:0009435">
    <property type="term" value="P:NAD+ biosynthetic process"/>
    <property type="evidence" value="ECO:0007669"/>
    <property type="project" value="UniProtKB-UniRule"/>
</dbReference>
<comment type="caution">
    <text evidence="11">The sequence shown here is derived from an EMBL/GenBank/DDBJ whole genome shotgun (WGS) entry which is preliminary data.</text>
</comment>
<comment type="function">
    <text evidence="7">Catalyzes the ATP-dependent amidation of deamido-NAD to form NAD. Uses L-glutamine as a nitrogen source.</text>
</comment>
<dbReference type="PANTHER" id="PTHR23090">
    <property type="entry name" value="NH 3 /GLUTAMINE-DEPENDENT NAD + SYNTHETASE"/>
    <property type="match status" value="1"/>
</dbReference>
<protein>
    <recommendedName>
        <fullName evidence="7 8">Glutamine-dependent NAD(+) synthetase</fullName>
        <ecNumber evidence="7 8">6.3.5.1</ecNumber>
    </recommendedName>
    <alternativeName>
        <fullName evidence="7 8">NAD(+) synthase [glutamine-hydrolyzing]</fullName>
    </alternativeName>
</protein>
<dbReference type="PROSITE" id="PS50263">
    <property type="entry name" value="CN_HYDROLASE"/>
    <property type="match status" value="1"/>
</dbReference>
<evidence type="ECO:0000256" key="9">
    <source>
        <dbReference type="RuleBase" id="RU003811"/>
    </source>
</evidence>
<dbReference type="Gene3D" id="1.10.10.1140">
    <property type="entry name" value="Glutamine-dependent NAD+ synthetase, C-terminal domain"/>
    <property type="match status" value="1"/>
</dbReference>
<feature type="binding site" evidence="7">
    <location>
        <begin position="356"/>
        <end position="363"/>
    </location>
    <ligand>
        <name>ATP</name>
        <dbReference type="ChEBI" id="CHEBI:30616"/>
    </ligand>
</feature>
<feature type="domain" description="CN hydrolase" evidence="10">
    <location>
        <begin position="9"/>
        <end position="270"/>
    </location>
</feature>
<dbReference type="Proteomes" id="UP000249377">
    <property type="component" value="Unassembled WGS sequence"/>
</dbReference>
<feature type="active site" description="For glutaminase activity" evidence="7">
    <location>
        <position position="118"/>
    </location>
</feature>
<dbReference type="InterPro" id="IPR022310">
    <property type="entry name" value="NAD/GMP_synthase"/>
</dbReference>
<evidence type="ECO:0000256" key="6">
    <source>
        <dbReference type="ARBA" id="ARBA00023027"/>
    </source>
</evidence>